<reference evidence="2" key="5">
    <citation type="submission" date="2025-09" db="UniProtKB">
        <authorList>
            <consortium name="Ensembl"/>
        </authorList>
    </citation>
    <scope>IDENTIFICATION</scope>
</reference>
<dbReference type="GO" id="GO:0000138">
    <property type="term" value="C:Golgi trans cisterna"/>
    <property type="evidence" value="ECO:0007669"/>
    <property type="project" value="TreeGrafter"/>
</dbReference>
<name>A0A4W4HIT7_ELEEL</name>
<dbReference type="AlphaFoldDB" id="A0A4W4HIT7"/>
<gene>
    <name evidence="2" type="primary">HID1</name>
</gene>
<evidence type="ECO:0000313" key="3">
    <source>
        <dbReference type="Proteomes" id="UP000314983"/>
    </source>
</evidence>
<reference evidence="3" key="1">
    <citation type="journal article" date="2014" name="Science">
        <title>Nonhuman genetics. Genomic basis for the convergent evolution of electric organs.</title>
        <authorList>
            <person name="Gallant J.R."/>
            <person name="Traeger L.L."/>
            <person name="Volkening J.D."/>
            <person name="Moffett H."/>
            <person name="Chen P.H."/>
            <person name="Novina C.D."/>
            <person name="Phillips G.N.Jr."/>
            <person name="Anand R."/>
            <person name="Wells G.B."/>
            <person name="Pinch M."/>
            <person name="Guth R."/>
            <person name="Unguez G.A."/>
            <person name="Albert J.S."/>
            <person name="Zakon H.H."/>
            <person name="Samanta M.P."/>
            <person name="Sussman M.R."/>
        </authorList>
    </citation>
    <scope>NUCLEOTIDE SEQUENCE [LARGE SCALE GENOMIC DNA]</scope>
</reference>
<accession>A0A4W4HIT7</accession>
<organism evidence="2 3">
    <name type="scientific">Electrophorus electricus</name>
    <name type="common">Electric eel</name>
    <name type="synonym">Gymnotus electricus</name>
    <dbReference type="NCBI Taxonomy" id="8005"/>
    <lineage>
        <taxon>Eukaryota</taxon>
        <taxon>Metazoa</taxon>
        <taxon>Chordata</taxon>
        <taxon>Craniata</taxon>
        <taxon>Vertebrata</taxon>
        <taxon>Euteleostomi</taxon>
        <taxon>Actinopterygii</taxon>
        <taxon>Neopterygii</taxon>
        <taxon>Teleostei</taxon>
        <taxon>Ostariophysi</taxon>
        <taxon>Gymnotiformes</taxon>
        <taxon>Gymnotoidei</taxon>
        <taxon>Gymnotidae</taxon>
        <taxon>Electrophorus</taxon>
    </lineage>
</organism>
<feature type="region of interest" description="Disordered" evidence="1">
    <location>
        <begin position="636"/>
        <end position="660"/>
    </location>
</feature>
<dbReference type="InterPro" id="IPR026705">
    <property type="entry name" value="Hid-1/Ecm30"/>
</dbReference>
<dbReference type="Pfam" id="PF12722">
    <property type="entry name" value="Hid1"/>
    <property type="match status" value="1"/>
</dbReference>
<reference evidence="2" key="4">
    <citation type="submission" date="2025-08" db="UniProtKB">
        <authorList>
            <consortium name="Ensembl"/>
        </authorList>
    </citation>
    <scope>IDENTIFICATION</scope>
</reference>
<reference evidence="2" key="3">
    <citation type="submission" date="2020-05" db="EMBL/GenBank/DDBJ databases">
        <title>Electrophorus electricus (electric eel) genome, fEleEle1, primary haplotype.</title>
        <authorList>
            <person name="Myers G."/>
            <person name="Meyer A."/>
            <person name="Fedrigo O."/>
            <person name="Formenti G."/>
            <person name="Rhie A."/>
            <person name="Tracey A."/>
            <person name="Sims Y."/>
            <person name="Jarvis E.D."/>
        </authorList>
    </citation>
    <scope>NUCLEOTIDE SEQUENCE [LARGE SCALE GENOMIC DNA]</scope>
</reference>
<evidence type="ECO:0000313" key="2">
    <source>
        <dbReference type="Ensembl" id="ENSEEEP00000048492.2"/>
    </source>
</evidence>
<reference evidence="3" key="2">
    <citation type="journal article" date="2017" name="Sci. Adv.">
        <title>A tail of two voltages: Proteomic comparison of the three electric organs of the electric eel.</title>
        <authorList>
            <person name="Traeger L.L."/>
            <person name="Sabat G."/>
            <person name="Barrett-Wilt G.A."/>
            <person name="Wells G.B."/>
            <person name="Sussman M.R."/>
        </authorList>
    </citation>
    <scope>NUCLEOTIDE SEQUENCE [LARGE SCALE GENOMIC DNA]</scope>
</reference>
<dbReference type="GeneTree" id="ENSGT00390000003070"/>
<evidence type="ECO:0000256" key="1">
    <source>
        <dbReference type="SAM" id="MobiDB-lite"/>
    </source>
</evidence>
<dbReference type="Ensembl" id="ENSEEET00000049022.2">
    <property type="protein sequence ID" value="ENSEEEP00000048492.2"/>
    <property type="gene ID" value="ENSEEEG00000022805.2"/>
</dbReference>
<dbReference type="PANTHER" id="PTHR21575">
    <property type="entry name" value="PROTEIN HID1"/>
    <property type="match status" value="1"/>
</dbReference>
<protein>
    <recommendedName>
        <fullName evidence="4">HID1 domain containing</fullName>
    </recommendedName>
</protein>
<dbReference type="GO" id="GO:0005797">
    <property type="term" value="C:Golgi medial cisterna"/>
    <property type="evidence" value="ECO:0007669"/>
    <property type="project" value="TreeGrafter"/>
</dbReference>
<feature type="compositionally biased region" description="Polar residues" evidence="1">
    <location>
        <begin position="580"/>
        <end position="590"/>
    </location>
</feature>
<dbReference type="GO" id="GO:0016020">
    <property type="term" value="C:membrane"/>
    <property type="evidence" value="ECO:0007669"/>
    <property type="project" value="TreeGrafter"/>
</dbReference>
<dbReference type="Proteomes" id="UP000314983">
    <property type="component" value="Chromosome 1"/>
</dbReference>
<evidence type="ECO:0008006" key="4">
    <source>
        <dbReference type="Google" id="ProtNLM"/>
    </source>
</evidence>
<proteinExistence type="predicted"/>
<keyword evidence="3" id="KW-1185">Reference proteome</keyword>
<sequence>MGNTDSKLKFRKAVIQLTTKTQPVEATDDAFWDQFWADTATTVQDVFALVPAAEIRAVREESPSNLATLCYKAVEKLVQGAESGCPSEREKQVVLNCTRILTRILPYIFEDQDWRGFFWSTVPGAGRAGADEEDDGARPLAESLLLAIADLLFCPDFTVHSHRRGGPDSAEDMQSLDSCEYIWEAGVGFAQSPPLNYIHDLNRTELLRLLLTCFSEAMYLPPASDGNVLNPWVTFFCSTENRHTLPLFTSLLNVVCAYDPVGYGIPYNHLLFSDYREQLVEQAVQILIVTLEHESGHAHRAPSPTSMDEQDCAGPHNLFVNYLSRIHREEDYDFVLKGLARLLSNPLTQTYLPNSTKKIQFHQELLVLFWKLCDFNKKFLFFVLKSSDVLDILVPILYYLNDARADQSRVGLMHIGVFILLLLSGERNFGVRLNKPYSLHVPMDIPVFTGTHADLLIVVFHKIITSGHQRLQPLFDCLLTIVVNVSPYLKSLSMVAANKLLHLLEAFSTGWFLFSAAQNHHLVFFLLEAFNNIIQYQFDGNCNLVYAIIRKRSVFHQLANLPTDSASIQKALQRKKKSPDTISRTNSQEMVSMEGSRPAVPAEPGTLKASLVAMPGIDKLTEKSQVSEDGTMVAVPQTDSPGSPEHGPVAGRLQHDHSRSNSCPVQVLSWKSKLPLQTIMRLLQVLVPQVEKICIDKGLTDESEILKFLQHGTLVGLLPVPHPILIRKYQANAGTAVWFRTYMWGVVYLRNVDPPIWYDTDVRLFEIQRM</sequence>
<feature type="region of interest" description="Disordered" evidence="1">
    <location>
        <begin position="572"/>
        <end position="602"/>
    </location>
</feature>
<dbReference type="PANTHER" id="PTHR21575:SF12">
    <property type="entry name" value="PROTEIN HID1"/>
    <property type="match status" value="1"/>
</dbReference>